<dbReference type="RefSeq" id="WP_310272836.1">
    <property type="nucleotide sequence ID" value="NZ_JAVDXW010000001.1"/>
</dbReference>
<keyword evidence="4" id="KW-1185">Reference proteome</keyword>
<feature type="transmembrane region" description="Helical" evidence="2">
    <location>
        <begin position="159"/>
        <end position="181"/>
    </location>
</feature>
<proteinExistence type="predicted"/>
<sequence>MSMFEEMRANRAQQAADRRADRAQTAENRRADRAAEREQDRTDREHRQAQRAQRGQQRRARLATLGRWVTARPVELAMAAIIVVPALLAWTAMATYGREIYGPIGVLLPLFTEAAMWAFAAKLHQARQHQAPTGWLQMGTWAFTAVAALLNYIHGHALGGIAVGLVMAVVSVGGVVTHQILTAAPMQARRSRTDRQAARTQRLAARRVTRMERVALRQAVGELGTDGTVSLLHQPGTVTLARAWTGRTRLDRRAVPGLAADGPTSPATPVADAVEQWLSVQPDPATESSPTDTDSTSALEWAESGADLQESTPAPVSIPEPNRRSLDTLRTELHRAVSDGVEVDPTSAESIRKTLRCGAKTARRLRDEWNDGSAAVAA</sequence>
<keyword evidence="2" id="KW-0812">Transmembrane</keyword>
<dbReference type="AlphaFoldDB" id="A0AAE3ZDD7"/>
<keyword evidence="2" id="KW-0472">Membrane</keyword>
<evidence type="ECO:0000256" key="1">
    <source>
        <dbReference type="SAM" id="MobiDB-lite"/>
    </source>
</evidence>
<keyword evidence="2" id="KW-1133">Transmembrane helix</keyword>
<evidence type="ECO:0008006" key="5">
    <source>
        <dbReference type="Google" id="ProtNLM"/>
    </source>
</evidence>
<name>A0AAE3ZDD7_9ACTN</name>
<dbReference type="Proteomes" id="UP001180845">
    <property type="component" value="Unassembled WGS sequence"/>
</dbReference>
<evidence type="ECO:0000256" key="2">
    <source>
        <dbReference type="SAM" id="Phobius"/>
    </source>
</evidence>
<organism evidence="3 4">
    <name type="scientific">Haloactinomyces albus</name>
    <dbReference type="NCBI Taxonomy" id="1352928"/>
    <lineage>
        <taxon>Bacteria</taxon>
        <taxon>Bacillati</taxon>
        <taxon>Actinomycetota</taxon>
        <taxon>Actinomycetes</taxon>
        <taxon>Actinopolysporales</taxon>
        <taxon>Actinopolysporaceae</taxon>
        <taxon>Haloactinomyces</taxon>
    </lineage>
</organism>
<protein>
    <recommendedName>
        <fullName evidence="5">DUF2637 domain-containing protein</fullName>
    </recommendedName>
</protein>
<accession>A0AAE3ZDD7</accession>
<evidence type="ECO:0000313" key="4">
    <source>
        <dbReference type="Proteomes" id="UP001180845"/>
    </source>
</evidence>
<evidence type="ECO:0000313" key="3">
    <source>
        <dbReference type="EMBL" id="MDR7301830.1"/>
    </source>
</evidence>
<feature type="region of interest" description="Disordered" evidence="1">
    <location>
        <begin position="1"/>
        <end position="58"/>
    </location>
</feature>
<reference evidence="3" key="1">
    <citation type="submission" date="2023-07" db="EMBL/GenBank/DDBJ databases">
        <title>Sequencing the genomes of 1000 actinobacteria strains.</title>
        <authorList>
            <person name="Klenk H.-P."/>
        </authorList>
    </citation>
    <scope>NUCLEOTIDE SEQUENCE</scope>
    <source>
        <strain evidence="3">DSM 45977</strain>
    </source>
</reference>
<feature type="transmembrane region" description="Helical" evidence="2">
    <location>
        <begin position="76"/>
        <end position="94"/>
    </location>
</feature>
<feature type="transmembrane region" description="Helical" evidence="2">
    <location>
        <begin position="100"/>
        <end position="121"/>
    </location>
</feature>
<feature type="region of interest" description="Disordered" evidence="1">
    <location>
        <begin position="304"/>
        <end position="324"/>
    </location>
</feature>
<feature type="compositionally biased region" description="Basic and acidic residues" evidence="1">
    <location>
        <begin position="16"/>
        <end position="48"/>
    </location>
</feature>
<dbReference type="Pfam" id="PF10935">
    <property type="entry name" value="DUF2637"/>
    <property type="match status" value="1"/>
</dbReference>
<feature type="transmembrane region" description="Helical" evidence="2">
    <location>
        <begin position="133"/>
        <end position="153"/>
    </location>
</feature>
<gene>
    <name evidence="3" type="ORF">JOF55_002011</name>
</gene>
<comment type="caution">
    <text evidence="3">The sequence shown here is derived from an EMBL/GenBank/DDBJ whole genome shotgun (WGS) entry which is preliminary data.</text>
</comment>
<dbReference type="EMBL" id="JAVDXW010000001">
    <property type="protein sequence ID" value="MDR7301830.1"/>
    <property type="molecule type" value="Genomic_DNA"/>
</dbReference>
<dbReference type="InterPro" id="IPR021235">
    <property type="entry name" value="DUF2637"/>
</dbReference>